<keyword evidence="2" id="KW-1185">Reference proteome</keyword>
<organism evidence="1 2">
    <name type="scientific">Gymnopus androsaceus JB14</name>
    <dbReference type="NCBI Taxonomy" id="1447944"/>
    <lineage>
        <taxon>Eukaryota</taxon>
        <taxon>Fungi</taxon>
        <taxon>Dikarya</taxon>
        <taxon>Basidiomycota</taxon>
        <taxon>Agaricomycotina</taxon>
        <taxon>Agaricomycetes</taxon>
        <taxon>Agaricomycetidae</taxon>
        <taxon>Agaricales</taxon>
        <taxon>Marasmiineae</taxon>
        <taxon>Omphalotaceae</taxon>
        <taxon>Gymnopus</taxon>
    </lineage>
</organism>
<evidence type="ECO:0000313" key="1">
    <source>
        <dbReference type="EMBL" id="KAE9389434.1"/>
    </source>
</evidence>
<evidence type="ECO:0000313" key="2">
    <source>
        <dbReference type="Proteomes" id="UP000799118"/>
    </source>
</evidence>
<accession>A0A6A4GWF4</accession>
<dbReference type="Proteomes" id="UP000799118">
    <property type="component" value="Unassembled WGS sequence"/>
</dbReference>
<protein>
    <submittedName>
        <fullName evidence="1">Uncharacterized protein</fullName>
    </submittedName>
</protein>
<feature type="non-terminal residue" evidence="1">
    <location>
        <position position="1"/>
    </location>
</feature>
<reference evidence="1" key="1">
    <citation type="journal article" date="2019" name="Environ. Microbiol.">
        <title>Fungal ecological strategies reflected in gene transcription - a case study of two litter decomposers.</title>
        <authorList>
            <person name="Barbi F."/>
            <person name="Kohler A."/>
            <person name="Barry K."/>
            <person name="Baskaran P."/>
            <person name="Daum C."/>
            <person name="Fauchery L."/>
            <person name="Ihrmark K."/>
            <person name="Kuo A."/>
            <person name="LaButti K."/>
            <person name="Lipzen A."/>
            <person name="Morin E."/>
            <person name="Grigoriev I.V."/>
            <person name="Henrissat B."/>
            <person name="Lindahl B."/>
            <person name="Martin F."/>
        </authorList>
    </citation>
    <scope>NUCLEOTIDE SEQUENCE</scope>
    <source>
        <strain evidence="1">JB14</strain>
    </source>
</reference>
<dbReference type="AlphaFoldDB" id="A0A6A4GWF4"/>
<proteinExistence type="predicted"/>
<dbReference type="EMBL" id="ML769697">
    <property type="protein sequence ID" value="KAE9389434.1"/>
    <property type="molecule type" value="Genomic_DNA"/>
</dbReference>
<dbReference type="OrthoDB" id="3254696at2759"/>
<gene>
    <name evidence="1" type="ORF">BT96DRAFT_769405</name>
</gene>
<sequence length="87" mass="9491">QKPHPSDVLPANKTVLCNYTTTFTGCMVGGTACAHISAIKSWTLHKVKARLSGKHLNAILNGVEWKAPPSSFRNPRTPVKEAHLVFL</sequence>
<feature type="non-terminal residue" evidence="1">
    <location>
        <position position="87"/>
    </location>
</feature>
<name>A0A6A4GWF4_9AGAR</name>